<name>A0AA38X9U5_9EURO</name>
<dbReference type="AlphaFoldDB" id="A0AA38X9U5"/>
<proteinExistence type="predicted"/>
<comment type="caution">
    <text evidence="1">The sequence shown here is derived from an EMBL/GenBank/DDBJ whole genome shotgun (WGS) entry which is preliminary data.</text>
</comment>
<dbReference type="Proteomes" id="UP001172673">
    <property type="component" value="Unassembled WGS sequence"/>
</dbReference>
<dbReference type="EMBL" id="JAPDRK010000008">
    <property type="protein sequence ID" value="KAJ9609473.1"/>
    <property type="molecule type" value="Genomic_DNA"/>
</dbReference>
<evidence type="ECO:0000313" key="2">
    <source>
        <dbReference type="Proteomes" id="UP001172673"/>
    </source>
</evidence>
<organism evidence="1 2">
    <name type="scientific">Cladophialophora chaetospira</name>
    <dbReference type="NCBI Taxonomy" id="386627"/>
    <lineage>
        <taxon>Eukaryota</taxon>
        <taxon>Fungi</taxon>
        <taxon>Dikarya</taxon>
        <taxon>Ascomycota</taxon>
        <taxon>Pezizomycotina</taxon>
        <taxon>Eurotiomycetes</taxon>
        <taxon>Chaetothyriomycetidae</taxon>
        <taxon>Chaetothyriales</taxon>
        <taxon>Herpotrichiellaceae</taxon>
        <taxon>Cladophialophora</taxon>
    </lineage>
</organism>
<dbReference type="PANTHER" id="PTHR40636">
    <property type="entry name" value="CSBD-LIKE DOMAIN-CONTAINING PROTEIN"/>
    <property type="match status" value="1"/>
</dbReference>
<reference evidence="1" key="1">
    <citation type="submission" date="2022-10" db="EMBL/GenBank/DDBJ databases">
        <title>Culturing micro-colonial fungi from biological soil crusts in the Mojave desert and describing Neophaeococcomyces mojavensis, and introducing the new genera and species Taxawa tesnikishii.</title>
        <authorList>
            <person name="Kurbessoian T."/>
            <person name="Stajich J.E."/>
        </authorList>
    </citation>
    <scope>NUCLEOTIDE SEQUENCE</scope>
    <source>
        <strain evidence="1">TK_41</strain>
    </source>
</reference>
<evidence type="ECO:0000313" key="1">
    <source>
        <dbReference type="EMBL" id="KAJ9609473.1"/>
    </source>
</evidence>
<accession>A0AA38X9U5</accession>
<dbReference type="PANTHER" id="PTHR40636:SF1">
    <property type="entry name" value="CSBD-LIKE DOMAIN-CONTAINING PROTEIN"/>
    <property type="match status" value="1"/>
</dbReference>
<gene>
    <name evidence="1" type="ORF">H2200_005800</name>
</gene>
<protein>
    <submittedName>
        <fullName evidence="1">Uncharacterized protein</fullName>
    </submittedName>
</protein>
<keyword evidence="2" id="KW-1185">Reference proteome</keyword>
<sequence length="92" mass="8783">MPINTSSSDEGATGAAKFVTSTVGNTVGGLARTVGGVTGALGRGLGDTITGATGSAGKPVGDALGNTLTGVENGTKKVAVSNPISPAWIQDP</sequence>